<sequence>MERIYKKERNAYSNIFGQMVYESKDPTLPKPGDTVEHSTEQHFRVLDQIYQGPFSAVYRVENIAQPGAQFAMKVERIKSIERYLVMELVGMDLGRLRRARQERRFTMATALRVLIQTLERIESLHEAGYISRDVKAPNFAIGVDNQAAVVYMLDYGFARKYVDEKGQVIPPRPSAALMGTFQYCSLASHTHKDQSRKDDLESWLYMAIELIRGPLPWAKIDGNKEHKKILEYKLQIRQGEPRQKFFESIPYQFEEIMDKIDGYRYYDKPDYNSIRGLIRQAATDYGITLEEPLDWERDSRMTKKAMYVGELGESNMASSRLENQELKPLPAASKMLEIELEEKTPEEEAVRKNKKLQQKNLKIKNKRRKFQETNNVWTALPISSPRSSAESAETPATDSPNKTRAKSIVSNDCLLAQQ</sequence>
<dbReference type="GO" id="GO:0004672">
    <property type="term" value="F:protein kinase activity"/>
    <property type="evidence" value="ECO:0007669"/>
    <property type="project" value="InterPro"/>
</dbReference>
<evidence type="ECO:0000313" key="4">
    <source>
        <dbReference type="EMBL" id="PAV64740.1"/>
    </source>
</evidence>
<dbReference type="PROSITE" id="PS50011">
    <property type="entry name" value="PROTEIN_KINASE_DOM"/>
    <property type="match status" value="1"/>
</dbReference>
<evidence type="ECO:0000256" key="1">
    <source>
        <dbReference type="SAM" id="Coils"/>
    </source>
</evidence>
<dbReference type="SMART" id="SM00220">
    <property type="entry name" value="S_TKc"/>
    <property type="match status" value="1"/>
</dbReference>
<dbReference type="InterPro" id="IPR050235">
    <property type="entry name" value="CK1_Ser-Thr_kinase"/>
</dbReference>
<evidence type="ECO:0000256" key="2">
    <source>
        <dbReference type="SAM" id="MobiDB-lite"/>
    </source>
</evidence>
<feature type="domain" description="Protein kinase" evidence="3">
    <location>
        <begin position="1"/>
        <end position="278"/>
    </location>
</feature>
<dbReference type="GO" id="GO:0005524">
    <property type="term" value="F:ATP binding"/>
    <property type="evidence" value="ECO:0007669"/>
    <property type="project" value="InterPro"/>
</dbReference>
<organism evidence="4 5">
    <name type="scientific">Diploscapter pachys</name>
    <dbReference type="NCBI Taxonomy" id="2018661"/>
    <lineage>
        <taxon>Eukaryota</taxon>
        <taxon>Metazoa</taxon>
        <taxon>Ecdysozoa</taxon>
        <taxon>Nematoda</taxon>
        <taxon>Chromadorea</taxon>
        <taxon>Rhabditida</taxon>
        <taxon>Rhabditina</taxon>
        <taxon>Rhabditomorpha</taxon>
        <taxon>Rhabditoidea</taxon>
        <taxon>Rhabditidae</taxon>
        <taxon>Diploscapter</taxon>
    </lineage>
</organism>
<dbReference type="PANTHER" id="PTHR11909">
    <property type="entry name" value="CASEIN KINASE-RELATED"/>
    <property type="match status" value="1"/>
</dbReference>
<evidence type="ECO:0000313" key="5">
    <source>
        <dbReference type="Proteomes" id="UP000218231"/>
    </source>
</evidence>
<proteinExistence type="predicted"/>
<dbReference type="EMBL" id="LIAE01010242">
    <property type="protein sequence ID" value="PAV64740.1"/>
    <property type="molecule type" value="Genomic_DNA"/>
</dbReference>
<gene>
    <name evidence="4" type="ORF">WR25_20570</name>
</gene>
<dbReference type="AlphaFoldDB" id="A0A2A2JSV5"/>
<feature type="compositionally biased region" description="Polar residues" evidence="2">
    <location>
        <begin position="384"/>
        <end position="402"/>
    </location>
</feature>
<comment type="caution">
    <text evidence="4">The sequence shown here is derived from an EMBL/GenBank/DDBJ whole genome shotgun (WGS) entry which is preliminary data.</text>
</comment>
<dbReference type="OrthoDB" id="5979581at2759"/>
<name>A0A2A2JSV5_9BILA</name>
<keyword evidence="1" id="KW-0175">Coiled coil</keyword>
<dbReference type="Proteomes" id="UP000218231">
    <property type="component" value="Unassembled WGS sequence"/>
</dbReference>
<dbReference type="STRING" id="2018661.A0A2A2JSV5"/>
<dbReference type="InterPro" id="IPR011009">
    <property type="entry name" value="Kinase-like_dom_sf"/>
</dbReference>
<dbReference type="InterPro" id="IPR000719">
    <property type="entry name" value="Prot_kinase_dom"/>
</dbReference>
<feature type="region of interest" description="Disordered" evidence="2">
    <location>
        <begin position="374"/>
        <end position="418"/>
    </location>
</feature>
<accession>A0A2A2JSV5</accession>
<reference evidence="4 5" key="1">
    <citation type="journal article" date="2017" name="Curr. Biol.">
        <title>Genome architecture and evolution of a unichromosomal asexual nematode.</title>
        <authorList>
            <person name="Fradin H."/>
            <person name="Zegar C."/>
            <person name="Gutwein M."/>
            <person name="Lucas J."/>
            <person name="Kovtun M."/>
            <person name="Corcoran D."/>
            <person name="Baugh L.R."/>
            <person name="Kiontke K."/>
            <person name="Gunsalus K."/>
            <person name="Fitch D.H."/>
            <person name="Piano F."/>
        </authorList>
    </citation>
    <scope>NUCLEOTIDE SEQUENCE [LARGE SCALE GENOMIC DNA]</scope>
    <source>
        <strain evidence="4">PF1309</strain>
    </source>
</reference>
<evidence type="ECO:0000259" key="3">
    <source>
        <dbReference type="PROSITE" id="PS50011"/>
    </source>
</evidence>
<protein>
    <recommendedName>
        <fullName evidence="3">Protein kinase domain-containing protein</fullName>
    </recommendedName>
</protein>
<dbReference type="SUPFAM" id="SSF56112">
    <property type="entry name" value="Protein kinase-like (PK-like)"/>
    <property type="match status" value="1"/>
</dbReference>
<dbReference type="Gene3D" id="1.10.510.10">
    <property type="entry name" value="Transferase(Phosphotransferase) domain 1"/>
    <property type="match status" value="1"/>
</dbReference>
<dbReference type="Pfam" id="PF00069">
    <property type="entry name" value="Pkinase"/>
    <property type="match status" value="1"/>
</dbReference>
<keyword evidence="5" id="KW-1185">Reference proteome</keyword>
<feature type="coiled-coil region" evidence="1">
    <location>
        <begin position="346"/>
        <end position="373"/>
    </location>
</feature>